<dbReference type="AlphaFoldDB" id="A0A238Y1C6"/>
<dbReference type="Proteomes" id="UP000198397">
    <property type="component" value="Unassembled WGS sequence"/>
</dbReference>
<reference evidence="1 2" key="1">
    <citation type="submission" date="2017-06" db="EMBL/GenBank/DDBJ databases">
        <authorList>
            <person name="Kim H.J."/>
            <person name="Triplett B.A."/>
        </authorList>
    </citation>
    <scope>NUCLEOTIDE SEQUENCE [LARGE SCALE GENOMIC DNA]</scope>
    <source>
        <strain evidence="1 2">DSM 8800</strain>
    </source>
</reference>
<name>A0A238Y1C6_HALVU</name>
<evidence type="ECO:0000313" key="1">
    <source>
        <dbReference type="EMBL" id="SNR64618.1"/>
    </source>
</evidence>
<keyword evidence="2" id="KW-1185">Reference proteome</keyword>
<accession>A0A238Y1C6</accession>
<sequence>MIQMSLDERGVDIAIWVPSRVFNRDILFDCSDASSEFSDCDLLIFFDDYFDCIAPPWRAQQVA</sequence>
<evidence type="ECO:0000313" key="2">
    <source>
        <dbReference type="Proteomes" id="UP000198397"/>
    </source>
</evidence>
<proteinExistence type="predicted"/>
<protein>
    <submittedName>
        <fullName evidence="1">Uncharacterized protein</fullName>
    </submittedName>
</protein>
<gene>
    <name evidence="1" type="ORF">SAMN06264855_1277</name>
</gene>
<organism evidence="1 2">
    <name type="scientific">Halorubrum vacuolatum</name>
    <name type="common">Natronobacterium vacuolatum</name>
    <dbReference type="NCBI Taxonomy" id="63740"/>
    <lineage>
        <taxon>Archaea</taxon>
        <taxon>Methanobacteriati</taxon>
        <taxon>Methanobacteriota</taxon>
        <taxon>Stenosarchaea group</taxon>
        <taxon>Halobacteria</taxon>
        <taxon>Halobacteriales</taxon>
        <taxon>Haloferacaceae</taxon>
        <taxon>Halorubrum</taxon>
    </lineage>
</organism>
<dbReference type="EMBL" id="FZNQ01000027">
    <property type="protein sequence ID" value="SNR64618.1"/>
    <property type="molecule type" value="Genomic_DNA"/>
</dbReference>